<evidence type="ECO:0000256" key="1">
    <source>
        <dbReference type="SAM" id="Phobius"/>
    </source>
</evidence>
<evidence type="ECO:0000313" key="3">
    <source>
        <dbReference type="Proteomes" id="UP000658225"/>
    </source>
</evidence>
<keyword evidence="1" id="KW-0812">Transmembrane</keyword>
<feature type="transmembrane region" description="Helical" evidence="1">
    <location>
        <begin position="20"/>
        <end position="40"/>
    </location>
</feature>
<reference evidence="2" key="1">
    <citation type="submission" date="2020-10" db="EMBL/GenBank/DDBJ databases">
        <title>Genomic Encyclopedia of Type Strains, Phase IV (KMG-IV): sequencing the most valuable type-strain genomes for metagenomic binning, comparative biology and taxonomic classification.</title>
        <authorList>
            <person name="Goeker M."/>
        </authorList>
    </citation>
    <scope>NUCLEOTIDE SEQUENCE</scope>
    <source>
        <strain evidence="2">DSM 13886</strain>
    </source>
</reference>
<gene>
    <name evidence="2" type="ORF">H4683_002720</name>
</gene>
<comment type="caution">
    <text evidence="2">The sequence shown here is derived from an EMBL/GenBank/DDBJ whole genome shotgun (WGS) entry which is preliminary data.</text>
</comment>
<organism evidence="2 3">
    <name type="scientific">Sporosarcina limicola</name>
    <dbReference type="NCBI Taxonomy" id="34101"/>
    <lineage>
        <taxon>Bacteria</taxon>
        <taxon>Bacillati</taxon>
        <taxon>Bacillota</taxon>
        <taxon>Bacilli</taxon>
        <taxon>Bacillales</taxon>
        <taxon>Caryophanaceae</taxon>
        <taxon>Sporosarcina</taxon>
    </lineage>
</organism>
<keyword evidence="3" id="KW-1185">Reference proteome</keyword>
<name>A0A927RDR9_9BACL</name>
<dbReference type="Proteomes" id="UP000658225">
    <property type="component" value="Unassembled WGS sequence"/>
</dbReference>
<accession>A0A927RDR9</accession>
<sequence>MKSAIYPIIYWELGMIDNLYKLNLSFILLLTGVLIIQKIWEYGILFHRERLFS</sequence>
<keyword evidence="1" id="KW-1133">Transmembrane helix</keyword>
<evidence type="ECO:0000313" key="2">
    <source>
        <dbReference type="EMBL" id="MBE1555600.1"/>
    </source>
</evidence>
<protein>
    <submittedName>
        <fullName evidence="2">Uncharacterized protein</fullName>
    </submittedName>
</protein>
<dbReference type="RefSeq" id="WP_192599308.1">
    <property type="nucleotide sequence ID" value="NZ_JADBEL010000015.1"/>
</dbReference>
<dbReference type="EMBL" id="JADBEL010000015">
    <property type="protein sequence ID" value="MBE1555600.1"/>
    <property type="molecule type" value="Genomic_DNA"/>
</dbReference>
<dbReference type="AlphaFoldDB" id="A0A927RDR9"/>
<keyword evidence="1" id="KW-0472">Membrane</keyword>
<proteinExistence type="predicted"/>